<name>A0A1W1BUR2_9ZZZZ</name>
<feature type="domain" description="Fido" evidence="1">
    <location>
        <begin position="119"/>
        <end position="281"/>
    </location>
</feature>
<dbReference type="SUPFAM" id="SSF140931">
    <property type="entry name" value="Fic-like"/>
    <property type="match status" value="1"/>
</dbReference>
<dbReference type="Gene3D" id="1.10.3290.10">
    <property type="entry name" value="Fido-like domain"/>
    <property type="match status" value="1"/>
</dbReference>
<dbReference type="InterPro" id="IPR003812">
    <property type="entry name" value="Fido"/>
</dbReference>
<dbReference type="InterPro" id="IPR040198">
    <property type="entry name" value="Fido_containing"/>
</dbReference>
<proteinExistence type="predicted"/>
<dbReference type="PANTHER" id="PTHR13504">
    <property type="entry name" value="FIDO DOMAIN-CONTAINING PROTEIN DDB_G0283145"/>
    <property type="match status" value="1"/>
</dbReference>
<dbReference type="PANTHER" id="PTHR13504:SF33">
    <property type="entry name" value="FIC FAMILY PROTEIN"/>
    <property type="match status" value="1"/>
</dbReference>
<dbReference type="Gene3D" id="1.10.10.10">
    <property type="entry name" value="Winged helix-like DNA-binding domain superfamily/Winged helix DNA-binding domain"/>
    <property type="match status" value="1"/>
</dbReference>
<sequence>MAQTIKKWIWEHKNYPNFSYDRERLSEKIKRVEFLRGLVSSVLAIANKDDLNELEITNLTNEIINTSQIEGEYLQRDSVRDSVAKAISQNYTSPEDMSTRHTDDLTALMLDSHRNNELLSIERLHGWHSALFTNSGGYKGVKKIHIAQFRDYDDMKVVENAFNRAGVIVKYLAPPHKLLNDDINSLIKYCNESDEDPYIKSALVHLWFVSIHPYDDGNGRISRAIADYVLSRDLKEEHKIYSMSTTIYAKRAQYYEMLDMATNLHKNRHFDFTNWIEWNVDIFISTLEKAHEDMLFIVQKAKFWDRCRMIKLTKGHTLFLSTLIDKLSKGDSGEFSNIDYREITNTIPMTAVRQINKLLDYGLVQRVEGKAGRSTSYRLLFDIDKMN</sequence>
<dbReference type="InterPro" id="IPR036388">
    <property type="entry name" value="WH-like_DNA-bd_sf"/>
</dbReference>
<dbReference type="EMBL" id="FPHF01000039">
    <property type="protein sequence ID" value="SFV57201.1"/>
    <property type="molecule type" value="Genomic_DNA"/>
</dbReference>
<accession>A0A1W1BUR2</accession>
<dbReference type="Pfam" id="PF13776">
    <property type="entry name" value="DUF4172"/>
    <property type="match status" value="1"/>
</dbReference>
<dbReference type="InterPro" id="IPR036597">
    <property type="entry name" value="Fido-like_dom_sf"/>
</dbReference>
<dbReference type="PROSITE" id="PS51459">
    <property type="entry name" value="FIDO"/>
    <property type="match status" value="1"/>
</dbReference>
<reference evidence="2" key="1">
    <citation type="submission" date="2016-10" db="EMBL/GenBank/DDBJ databases">
        <authorList>
            <person name="de Groot N.N."/>
        </authorList>
    </citation>
    <scope>NUCLEOTIDE SEQUENCE</scope>
</reference>
<evidence type="ECO:0000259" key="1">
    <source>
        <dbReference type="PROSITE" id="PS51459"/>
    </source>
</evidence>
<gene>
    <name evidence="2" type="ORF">MNB_SM-4-933</name>
</gene>
<evidence type="ECO:0000313" key="2">
    <source>
        <dbReference type="EMBL" id="SFV57201.1"/>
    </source>
</evidence>
<dbReference type="InterPro" id="IPR025230">
    <property type="entry name" value="DUF4172"/>
</dbReference>
<organism evidence="2">
    <name type="scientific">hydrothermal vent metagenome</name>
    <dbReference type="NCBI Taxonomy" id="652676"/>
    <lineage>
        <taxon>unclassified sequences</taxon>
        <taxon>metagenomes</taxon>
        <taxon>ecological metagenomes</taxon>
    </lineage>
</organism>
<dbReference type="AlphaFoldDB" id="A0A1W1BUR2"/>
<protein>
    <submittedName>
        <fullName evidence="2">Fic family protein</fullName>
    </submittedName>
</protein>
<dbReference type="Pfam" id="PF02661">
    <property type="entry name" value="Fic"/>
    <property type="match status" value="1"/>
</dbReference>